<gene>
    <name evidence="1" type="ORF">PhiCHU_37</name>
</gene>
<dbReference type="EMBL" id="KP233880">
    <property type="protein sequence ID" value="AJD82730.1"/>
    <property type="molecule type" value="Genomic_DNA"/>
</dbReference>
<accession>A0A0B5A4T4</accession>
<dbReference type="RefSeq" id="YP_009210820.1">
    <property type="nucleotide sequence ID" value="NC_028933.1"/>
</dbReference>
<dbReference type="Proteomes" id="UP000031719">
    <property type="component" value="Segment"/>
</dbReference>
<proteinExistence type="predicted"/>
<dbReference type="GeneID" id="26637263"/>
<keyword evidence="2" id="KW-1185">Reference proteome</keyword>
<reference evidence="1 2" key="1">
    <citation type="submission" date="2014-12" db="EMBL/GenBank/DDBJ databases">
        <authorList>
            <person name="Magill D.J."/>
            <person name="Shaburova O.V."/>
            <person name="Chesnokova E.N."/>
            <person name="Pleteneva E.A."/>
            <person name="Krylov V.N."/>
            <person name="Kulakov L.A."/>
        </authorList>
    </citation>
    <scope>NUCLEOTIDE SEQUENCE [LARGE SCALE GENOMIC DNA]</scope>
</reference>
<evidence type="ECO:0000313" key="2">
    <source>
        <dbReference type="Proteomes" id="UP000031719"/>
    </source>
</evidence>
<dbReference type="KEGG" id="vg:26637263"/>
<evidence type="ECO:0000313" key="1">
    <source>
        <dbReference type="EMBL" id="AJD82730.1"/>
    </source>
</evidence>
<name>A0A0B5A4T4_9CAUD</name>
<organism evidence="1 2">
    <name type="scientific">Pseudomonas phage PhiCHU</name>
    <dbReference type="NCBI Taxonomy" id="1589273"/>
    <lineage>
        <taxon>Viruses</taxon>
        <taxon>Duplodnaviria</taxon>
        <taxon>Heunggongvirae</taxon>
        <taxon>Uroviricota</taxon>
        <taxon>Caudoviricetes</taxon>
        <taxon>Bruynoghevirus</taxon>
        <taxon>Bruynoghevirus CHU</taxon>
    </lineage>
</organism>
<protein>
    <submittedName>
        <fullName evidence="1">Uncharacterized protein</fullName>
    </submittedName>
</protein>
<dbReference type="OrthoDB" id="25295at10239"/>
<sequence>MDNNYKPTPQDEARKEAALEAAFSGGWGGPEVDADDFELGNACGLDPEVCESCQ</sequence>